<evidence type="ECO:0000313" key="1">
    <source>
        <dbReference type="EMBL" id="KAK9024690.1"/>
    </source>
</evidence>
<comment type="caution">
    <text evidence="1">The sequence shown here is derived from an EMBL/GenBank/DDBJ whole genome shotgun (WGS) entry which is preliminary data.</text>
</comment>
<name>A0ABR2SHG6_9ROSI</name>
<proteinExistence type="predicted"/>
<sequence>MEAKAKATYASMVQEDVSTCKNVDEFSDLTPDKVIVSDEDCIVDRLGNFPKITFSDHVHDQIDLTLDLDEEDKLDQMSVEAQEDATIRVVGNTGSSTQQRISSSILVVLNDVYLASNPHRKLKATKGTGKQETTIPMVPGQSVNVVEHASTRKNLGHCSVTFLEHVHGKNTVKEGSNIKSWGFKVKPNKENSRQRLTIRKPSLAKTISRLILTDWVQNVNSQLNSIAIQHEIDMGISSKVIVNHVGSLEVLRAPPFAAISDL</sequence>
<gene>
    <name evidence="1" type="ORF">V6N11_004848</name>
</gene>
<dbReference type="Proteomes" id="UP001396334">
    <property type="component" value="Unassembled WGS sequence"/>
</dbReference>
<protein>
    <submittedName>
        <fullName evidence="1">Uncharacterized protein</fullName>
    </submittedName>
</protein>
<evidence type="ECO:0000313" key="2">
    <source>
        <dbReference type="Proteomes" id="UP001396334"/>
    </source>
</evidence>
<reference evidence="1 2" key="1">
    <citation type="journal article" date="2024" name="G3 (Bethesda)">
        <title>Genome assembly of Hibiscus sabdariffa L. provides insights into metabolisms of medicinal natural products.</title>
        <authorList>
            <person name="Kim T."/>
        </authorList>
    </citation>
    <scope>NUCLEOTIDE SEQUENCE [LARGE SCALE GENOMIC DNA]</scope>
    <source>
        <strain evidence="1">TK-2024</strain>
        <tissue evidence="1">Old leaves</tissue>
    </source>
</reference>
<dbReference type="EMBL" id="JBBPBN010000015">
    <property type="protein sequence ID" value="KAK9024690.1"/>
    <property type="molecule type" value="Genomic_DNA"/>
</dbReference>
<keyword evidence="2" id="KW-1185">Reference proteome</keyword>
<organism evidence="1 2">
    <name type="scientific">Hibiscus sabdariffa</name>
    <name type="common">roselle</name>
    <dbReference type="NCBI Taxonomy" id="183260"/>
    <lineage>
        <taxon>Eukaryota</taxon>
        <taxon>Viridiplantae</taxon>
        <taxon>Streptophyta</taxon>
        <taxon>Embryophyta</taxon>
        <taxon>Tracheophyta</taxon>
        <taxon>Spermatophyta</taxon>
        <taxon>Magnoliopsida</taxon>
        <taxon>eudicotyledons</taxon>
        <taxon>Gunneridae</taxon>
        <taxon>Pentapetalae</taxon>
        <taxon>rosids</taxon>
        <taxon>malvids</taxon>
        <taxon>Malvales</taxon>
        <taxon>Malvaceae</taxon>
        <taxon>Malvoideae</taxon>
        <taxon>Hibiscus</taxon>
    </lineage>
</organism>
<accession>A0ABR2SHG6</accession>